<keyword evidence="3" id="KW-1185">Reference proteome</keyword>
<evidence type="ECO:0000313" key="2">
    <source>
        <dbReference type="EMBL" id="KAK3277431.1"/>
    </source>
</evidence>
<dbReference type="Gene3D" id="1.10.357.70">
    <property type="entry name" value="Exocyst complex component Sec6, C-terminal domain"/>
    <property type="match status" value="1"/>
</dbReference>
<dbReference type="Proteomes" id="UP001190700">
    <property type="component" value="Unassembled WGS sequence"/>
</dbReference>
<gene>
    <name evidence="2" type="ORF">CYMTET_14565</name>
</gene>
<name>A0AAE0GH98_9CHLO</name>
<feature type="compositionally biased region" description="Basic and acidic residues" evidence="1">
    <location>
        <begin position="67"/>
        <end position="76"/>
    </location>
</feature>
<dbReference type="AlphaFoldDB" id="A0AAE0GH98"/>
<dbReference type="EMBL" id="LGRX02006113">
    <property type="protein sequence ID" value="KAK3277431.1"/>
    <property type="molecule type" value="Genomic_DNA"/>
</dbReference>
<proteinExistence type="predicted"/>
<reference evidence="2 3" key="1">
    <citation type="journal article" date="2015" name="Genome Biol. Evol.">
        <title>Comparative Genomics of a Bacterivorous Green Alga Reveals Evolutionary Causalities and Consequences of Phago-Mixotrophic Mode of Nutrition.</title>
        <authorList>
            <person name="Burns J.A."/>
            <person name="Paasch A."/>
            <person name="Narechania A."/>
            <person name="Kim E."/>
        </authorList>
    </citation>
    <scope>NUCLEOTIDE SEQUENCE [LARGE SCALE GENOMIC DNA]</scope>
    <source>
        <strain evidence="2 3">PLY_AMNH</strain>
    </source>
</reference>
<sequence length="106" mass="11632">MKHTQKMTDLREIASAESVEDIVLSYSTSLQNNPGLSPEHVNKLLSARTDISRADRTNAVAQCSEVRASRTAREPPSEEAASKLATPTSVLGAAFKWRSMTRTDTR</sequence>
<organism evidence="2 3">
    <name type="scientific">Cymbomonas tetramitiformis</name>
    <dbReference type="NCBI Taxonomy" id="36881"/>
    <lineage>
        <taxon>Eukaryota</taxon>
        <taxon>Viridiplantae</taxon>
        <taxon>Chlorophyta</taxon>
        <taxon>Pyramimonadophyceae</taxon>
        <taxon>Pyramimonadales</taxon>
        <taxon>Pyramimonadaceae</taxon>
        <taxon>Cymbomonas</taxon>
    </lineage>
</organism>
<evidence type="ECO:0000313" key="3">
    <source>
        <dbReference type="Proteomes" id="UP001190700"/>
    </source>
</evidence>
<evidence type="ECO:0000256" key="1">
    <source>
        <dbReference type="SAM" id="MobiDB-lite"/>
    </source>
</evidence>
<accession>A0AAE0GH98</accession>
<protein>
    <submittedName>
        <fullName evidence="2">Uncharacterized protein</fullName>
    </submittedName>
</protein>
<comment type="caution">
    <text evidence="2">The sequence shown here is derived from an EMBL/GenBank/DDBJ whole genome shotgun (WGS) entry which is preliminary data.</text>
</comment>
<feature type="region of interest" description="Disordered" evidence="1">
    <location>
        <begin position="62"/>
        <end position="85"/>
    </location>
</feature>
<dbReference type="InterPro" id="IPR042532">
    <property type="entry name" value="EXOC3/Sec6_C"/>
</dbReference>